<evidence type="ECO:0000313" key="2">
    <source>
        <dbReference type="Proteomes" id="UP000199520"/>
    </source>
</evidence>
<dbReference type="RefSeq" id="WP_090943492.1">
    <property type="nucleotide sequence ID" value="NZ_FOTS01000066.1"/>
</dbReference>
<dbReference type="STRING" id="1123291.SAMN04490355_106612"/>
<organism evidence="1 2">
    <name type="scientific">Pelosinus propionicus DSM 13327</name>
    <dbReference type="NCBI Taxonomy" id="1123291"/>
    <lineage>
        <taxon>Bacteria</taxon>
        <taxon>Bacillati</taxon>
        <taxon>Bacillota</taxon>
        <taxon>Negativicutes</taxon>
        <taxon>Selenomonadales</taxon>
        <taxon>Sporomusaceae</taxon>
        <taxon>Pelosinus</taxon>
    </lineage>
</organism>
<sequence length="108" mass="12425">MECLKHDSVLLAIITAKSKEEREAVIEKYGKVEVGKMLLKLNYIKRELEMLKAEEEFCKRKNCLIIISIEGGAYACLKALHKVVTFNYLFNLEGLLCLRKLSGKTFRI</sequence>
<dbReference type="Proteomes" id="UP000199520">
    <property type="component" value="Unassembled WGS sequence"/>
</dbReference>
<proteinExistence type="predicted"/>
<gene>
    <name evidence="1" type="ORF">SAMN04490355_106612</name>
</gene>
<dbReference type="EMBL" id="FOTS01000066">
    <property type="protein sequence ID" value="SFM28316.1"/>
    <property type="molecule type" value="Genomic_DNA"/>
</dbReference>
<name>A0A1I4PL37_9FIRM</name>
<reference evidence="2" key="1">
    <citation type="submission" date="2016-10" db="EMBL/GenBank/DDBJ databases">
        <authorList>
            <person name="Varghese N."/>
            <person name="Submissions S."/>
        </authorList>
    </citation>
    <scope>NUCLEOTIDE SEQUENCE [LARGE SCALE GENOMIC DNA]</scope>
    <source>
        <strain evidence="2">DSM 13327</strain>
    </source>
</reference>
<evidence type="ECO:0000313" key="1">
    <source>
        <dbReference type="EMBL" id="SFM28316.1"/>
    </source>
</evidence>
<protein>
    <submittedName>
        <fullName evidence="1">Uncharacterized protein</fullName>
    </submittedName>
</protein>
<keyword evidence="2" id="KW-1185">Reference proteome</keyword>
<dbReference type="AlphaFoldDB" id="A0A1I4PL37"/>
<accession>A0A1I4PL37</accession>